<dbReference type="AlphaFoldDB" id="A0A2C5Y610"/>
<dbReference type="STRING" id="1399860.A0A2C5Y610"/>
<dbReference type="PANTHER" id="PTHR28087:SF1">
    <property type="entry name" value="ATPASE SYNTHESIS PROTEIN 25, MITOCHONDRIAL"/>
    <property type="match status" value="1"/>
</dbReference>
<name>A0A2C5Y610_9HYPO</name>
<comment type="function">
    <text evidence="1">Mitochondrial mRNA stabilization factor.</text>
</comment>
<dbReference type="GO" id="GO:0048255">
    <property type="term" value="P:mRNA stabilization"/>
    <property type="evidence" value="ECO:0007669"/>
    <property type="project" value="TreeGrafter"/>
</dbReference>
<comment type="similarity">
    <text evidence="1">Belongs to the ATP25 family.</text>
</comment>
<dbReference type="Proteomes" id="UP000226192">
    <property type="component" value="Unassembled WGS sequence"/>
</dbReference>
<evidence type="ECO:0000313" key="3">
    <source>
        <dbReference type="Proteomes" id="UP000226192"/>
    </source>
</evidence>
<keyword evidence="1" id="KW-0999">Mitochondrion inner membrane</keyword>
<comment type="subcellular location">
    <subcellularLocation>
        <location evidence="1">Mitochondrion inner membrane</location>
        <topology evidence="1">Peripheral membrane protein</topology>
        <orientation evidence="1">Matrix side</orientation>
    </subcellularLocation>
</comment>
<organism evidence="2 3">
    <name type="scientific">Ophiocordyceps australis</name>
    <dbReference type="NCBI Taxonomy" id="1399860"/>
    <lineage>
        <taxon>Eukaryota</taxon>
        <taxon>Fungi</taxon>
        <taxon>Dikarya</taxon>
        <taxon>Ascomycota</taxon>
        <taxon>Pezizomycotina</taxon>
        <taxon>Sordariomycetes</taxon>
        <taxon>Hypocreomycetidae</taxon>
        <taxon>Hypocreales</taxon>
        <taxon>Ophiocordycipitaceae</taxon>
        <taxon>Ophiocordyceps</taxon>
    </lineage>
</organism>
<dbReference type="InterPro" id="IPR040152">
    <property type="entry name" value="Atp25"/>
</dbReference>
<keyword evidence="1" id="KW-0809">Transit peptide</keyword>
<proteinExistence type="inferred from homology"/>
<keyword evidence="1" id="KW-0496">Mitochondrion</keyword>
<evidence type="ECO:0000313" key="2">
    <source>
        <dbReference type="EMBL" id="PHH62404.1"/>
    </source>
</evidence>
<dbReference type="PROSITE" id="PS00018">
    <property type="entry name" value="EF_HAND_1"/>
    <property type="match status" value="1"/>
</dbReference>
<protein>
    <recommendedName>
        <fullName evidence="1">ATPase synthesis protein 25</fullName>
    </recommendedName>
</protein>
<dbReference type="GO" id="GO:0005743">
    <property type="term" value="C:mitochondrial inner membrane"/>
    <property type="evidence" value="ECO:0007669"/>
    <property type="project" value="UniProtKB-SubCell"/>
</dbReference>
<keyword evidence="3" id="KW-1185">Reference proteome</keyword>
<comment type="caution">
    <text evidence="2">The sequence shown here is derived from an EMBL/GenBank/DDBJ whole genome shotgun (WGS) entry which is preliminary data.</text>
</comment>
<dbReference type="InterPro" id="IPR018247">
    <property type="entry name" value="EF_Hand_1_Ca_BS"/>
</dbReference>
<reference evidence="2 3" key="1">
    <citation type="submission" date="2017-06" db="EMBL/GenBank/DDBJ databases">
        <title>Ant-infecting Ophiocordyceps genomes reveal a high diversity of potential behavioral manipulation genes and a possible major role for enterotoxins.</title>
        <authorList>
            <person name="De Bekker C."/>
            <person name="Evans H.C."/>
            <person name="Brachmann A."/>
            <person name="Hughes D.P."/>
        </authorList>
    </citation>
    <scope>NUCLEOTIDE SEQUENCE [LARGE SCALE GENOMIC DNA]</scope>
    <source>
        <strain evidence="2 3">Map64</strain>
    </source>
</reference>
<dbReference type="OrthoDB" id="107372at2759"/>
<dbReference type="PANTHER" id="PTHR28087">
    <property type="entry name" value="ATPASE SYNTHESIS PROTEIN 25, MITOCHONDRIAL"/>
    <property type="match status" value="1"/>
</dbReference>
<keyword evidence="1" id="KW-0472">Membrane</keyword>
<dbReference type="EMBL" id="NJET01000073">
    <property type="protein sequence ID" value="PHH62404.1"/>
    <property type="molecule type" value="Genomic_DNA"/>
</dbReference>
<gene>
    <name evidence="2" type="ORF">CDD81_7200</name>
</gene>
<evidence type="ECO:0000256" key="1">
    <source>
        <dbReference type="RuleBase" id="RU367062"/>
    </source>
</evidence>
<sequence>MSRPAIAALGCFGCQTAILRAVLGRNLAVHPARLPLPPAPFSSQRRAKSTLEKPDDALETLLEDAPKAGTVDGDQSTAERPWFLDVEPPRHAPSLHTHSIPKAPQDAPSLLDPMINYVYQDMGLDDLALFDLRQLDPPSSFGPNLMMLFGTARSERHLHICSGRFARWLRRTFKVDASADGLIGAGELKTKLRRIRKRARLMGHNSMVTPQGDHGLSTGWVCVKFTTNTEKRQEGTDFDEDGRMAGFGATALTGTRVVVQAS</sequence>
<accession>A0A2C5Y610</accession>
<dbReference type="GO" id="GO:0140053">
    <property type="term" value="P:mitochondrial gene expression"/>
    <property type="evidence" value="ECO:0007669"/>
    <property type="project" value="UniProtKB-UniRule"/>
</dbReference>